<name>A0ABS9AS78_9GAMM</name>
<organism evidence="2 3">
    <name type="scientific">Billgrantia aerodenitrificans</name>
    <dbReference type="NCBI Taxonomy" id="2733483"/>
    <lineage>
        <taxon>Bacteria</taxon>
        <taxon>Pseudomonadati</taxon>
        <taxon>Pseudomonadota</taxon>
        <taxon>Gammaproteobacteria</taxon>
        <taxon>Oceanospirillales</taxon>
        <taxon>Halomonadaceae</taxon>
        <taxon>Billgrantia</taxon>
    </lineage>
</organism>
<keyword evidence="2" id="KW-0808">Transferase</keyword>
<dbReference type="EMBL" id="JABFTV010000005">
    <property type="protein sequence ID" value="MCE8024615.1"/>
    <property type="molecule type" value="Genomic_DNA"/>
</dbReference>
<dbReference type="Proteomes" id="UP001320272">
    <property type="component" value="Unassembled WGS sequence"/>
</dbReference>
<evidence type="ECO:0000259" key="1">
    <source>
        <dbReference type="Pfam" id="PF04230"/>
    </source>
</evidence>
<reference evidence="2 3" key="1">
    <citation type="journal article" date="2021" name="Front. Microbiol.">
        <title>Aerobic Denitrification and Heterotrophic Sulfur Oxidation in the Genus Halomonas Revealed by Six Novel Species Characterizations and Genome-Based Analysis.</title>
        <authorList>
            <person name="Wang L."/>
            <person name="Shao Z."/>
        </authorList>
    </citation>
    <scope>NUCLEOTIDE SEQUENCE [LARGE SCALE GENOMIC DNA]</scope>
    <source>
        <strain evidence="2 3">MCCC 1A11058</strain>
    </source>
</reference>
<dbReference type="GO" id="GO:0016740">
    <property type="term" value="F:transferase activity"/>
    <property type="evidence" value="ECO:0007669"/>
    <property type="project" value="UniProtKB-KW"/>
</dbReference>
<comment type="caution">
    <text evidence="2">The sequence shown here is derived from an EMBL/GenBank/DDBJ whole genome shotgun (WGS) entry which is preliminary data.</text>
</comment>
<gene>
    <name evidence="2" type="ORF">HOP59_10760</name>
</gene>
<dbReference type="Pfam" id="PF04230">
    <property type="entry name" value="PS_pyruv_trans"/>
    <property type="match status" value="1"/>
</dbReference>
<evidence type="ECO:0000313" key="3">
    <source>
        <dbReference type="Proteomes" id="UP001320272"/>
    </source>
</evidence>
<proteinExistence type="predicted"/>
<sequence length="288" mass="32182">MTRSTHKQVRKGLRSLLEFALLLTFARERIPVVYFDKRLNVGDAITPYLVRRLTGKDAYRVHSNVGAHLLGVGSILHQAKSRSLVWGSGVIDPRWLPGREALEHARFLALRGRLTQQLLAANGADVSRAILGDPALLMPLFYQPVRCDRHYRVGLVPHYIDLDNPVVRYMAGLPDVKLIDVGQQPEPFIDALAECDAIVSSSLHGLILADCYRIPNRWVRFSDALIGGEFKFRDYYSTTDAPDTGVLTLRGRAEADDCMAALPARGGVAKYLNEPERLVASFPFDEFK</sequence>
<dbReference type="RefSeq" id="WP_234253968.1">
    <property type="nucleotide sequence ID" value="NZ_JABFTV010000005.1"/>
</dbReference>
<feature type="domain" description="Polysaccharide pyruvyl transferase" evidence="1">
    <location>
        <begin position="40"/>
        <end position="219"/>
    </location>
</feature>
<keyword evidence="3" id="KW-1185">Reference proteome</keyword>
<dbReference type="InterPro" id="IPR007345">
    <property type="entry name" value="Polysacch_pyruvyl_Trfase"/>
</dbReference>
<accession>A0ABS9AS78</accession>
<evidence type="ECO:0000313" key="2">
    <source>
        <dbReference type="EMBL" id="MCE8024615.1"/>
    </source>
</evidence>
<protein>
    <submittedName>
        <fullName evidence="2">Polysaccharide pyruvyl transferase family protein</fullName>
    </submittedName>
</protein>